<dbReference type="EC" id="5.2.1.8" evidence="1"/>
<organism evidence="1 2">
    <name type="scientific">Anoxybacterium hadale</name>
    <dbReference type="NCBI Taxonomy" id="3408580"/>
    <lineage>
        <taxon>Bacteria</taxon>
        <taxon>Bacillati</taxon>
        <taxon>Bacillota</taxon>
        <taxon>Clostridia</taxon>
        <taxon>Peptostreptococcales</taxon>
        <taxon>Anaerovoracaceae</taxon>
        <taxon>Anoxybacterium</taxon>
    </lineage>
</organism>
<keyword evidence="1" id="KW-0413">Isomerase</keyword>
<dbReference type="EMBL" id="CP042469">
    <property type="protein sequence ID" value="QOX63621.1"/>
    <property type="molecule type" value="Genomic_DNA"/>
</dbReference>
<reference evidence="1" key="1">
    <citation type="submission" date="2019-08" db="EMBL/GenBank/DDBJ databases">
        <title>Genome sequence of Clostridiales bacterium MT110.</title>
        <authorList>
            <person name="Cao J."/>
        </authorList>
    </citation>
    <scope>NUCLEOTIDE SEQUENCE</scope>
    <source>
        <strain evidence="1">MT110</strain>
    </source>
</reference>
<dbReference type="Proteomes" id="UP000594014">
    <property type="component" value="Chromosome"/>
</dbReference>
<gene>
    <name evidence="1" type="ORF">FRZ06_09790</name>
</gene>
<name>A0ACD1ABC0_9FIRM</name>
<keyword evidence="2" id="KW-1185">Reference proteome</keyword>
<sequence length="427" mass="49074">MISTFISKEKNQVKFTMEFTADEFDKAVTDAYQATKGKYVIDGFRKGKAPRKLIEARYGEDVFFEDAINNMFSKGYPEAMDALDLDPVDRPSAEFDKIEKGQGFKVTITVTVKPEFEVKDYKGVKVAKVEHNITEEDVEKELETLQKRNSRLVIVDRPAQDGDTVLIDYAGFVGEEQFEGGTAERQPLSLGSNTFIPGFEEQLVGAVASEEREVKVTFPEEYHSADLAGKDAIFKCKVHEIKEMEKPELNDEFAKDVSEFDTLEELKNDSREKLEKAAVSKAEYETKNAVLEKVYEANEIDIPEIMVEEQIDEMMREFDQQLRYQGLDLEKYFEYLQKDAKEFRDELRADAFKKVKTRLVVEAVAEAEKLEASDEEVETELKAMAEQYKMEVEKLKEMLQADNYALLSKDIKMRKAVDFMFENAIVE</sequence>
<evidence type="ECO:0000313" key="2">
    <source>
        <dbReference type="Proteomes" id="UP000594014"/>
    </source>
</evidence>
<evidence type="ECO:0000313" key="1">
    <source>
        <dbReference type="EMBL" id="QOX63621.1"/>
    </source>
</evidence>
<protein>
    <submittedName>
        <fullName evidence="1">Trigger factor</fullName>
        <ecNumber evidence="1">5.2.1.8</ecNumber>
    </submittedName>
</protein>
<accession>A0ACD1ABC0</accession>
<proteinExistence type="predicted"/>